<dbReference type="Proteomes" id="UP000009374">
    <property type="component" value="Unassembled WGS sequence"/>
</dbReference>
<dbReference type="GO" id="GO:0046872">
    <property type="term" value="F:metal ion binding"/>
    <property type="evidence" value="ECO:0007669"/>
    <property type="project" value="UniProtKB-KW"/>
</dbReference>
<reference evidence="4 5" key="1">
    <citation type="journal article" date="2009" name="Appl. Environ. Microbiol.">
        <title>Community genomic and proteomic analyses of chemoautotrophic iron-oxidizing "Leptospirillum rubarum" (Group II) and "Leptospirillum ferrodiazotrophum" (Group III) bacteria in acid mine drainage biofilms.</title>
        <authorList>
            <person name="Goltsman D.S."/>
            <person name="Denef V.J."/>
            <person name="Singer S.W."/>
            <person name="VerBerkmoes N.C."/>
            <person name="Lefsrud M."/>
            <person name="Mueller R.S."/>
            <person name="Dick G.J."/>
            <person name="Sun C.L."/>
            <person name="Wheeler K.E."/>
            <person name="Zemla A."/>
            <person name="Baker B.J."/>
            <person name="Hauser L."/>
            <person name="Land M."/>
            <person name="Shah M.B."/>
            <person name="Thelen M.P."/>
            <person name="Hettich R.L."/>
            <person name="Banfield J.F."/>
        </authorList>
    </citation>
    <scope>NUCLEOTIDE SEQUENCE [LARGE SCALE GENOMIC DNA]</scope>
</reference>
<dbReference type="PANTHER" id="PTHR30004:SF6">
    <property type="entry name" value="D-THREONATE 4-PHOSPHATE DEHYDROGENASE"/>
    <property type="match status" value="1"/>
</dbReference>
<evidence type="ECO:0000313" key="5">
    <source>
        <dbReference type="Proteomes" id="UP000009374"/>
    </source>
</evidence>
<evidence type="ECO:0000313" key="4">
    <source>
        <dbReference type="EMBL" id="EES53743.1"/>
    </source>
</evidence>
<dbReference type="NCBIfam" id="TIGR00557">
    <property type="entry name" value="pdxA"/>
    <property type="match status" value="1"/>
</dbReference>
<evidence type="ECO:0000256" key="1">
    <source>
        <dbReference type="ARBA" id="ARBA00022723"/>
    </source>
</evidence>
<name>C6HUL0_9BACT</name>
<evidence type="ECO:0000256" key="3">
    <source>
        <dbReference type="ARBA" id="ARBA00023027"/>
    </source>
</evidence>
<dbReference type="Gene3D" id="3.40.718.10">
    <property type="entry name" value="Isopropylmalate Dehydrogenase"/>
    <property type="match status" value="1"/>
</dbReference>
<dbReference type="GO" id="GO:0051287">
    <property type="term" value="F:NAD binding"/>
    <property type="evidence" value="ECO:0007669"/>
    <property type="project" value="InterPro"/>
</dbReference>
<dbReference type="PANTHER" id="PTHR30004">
    <property type="entry name" value="4-HYDROXYTHREONINE-4-PHOSPHATE DEHYDROGENASE"/>
    <property type="match status" value="1"/>
</dbReference>
<dbReference type="SUPFAM" id="SSF53659">
    <property type="entry name" value="Isocitrate/Isopropylmalate dehydrogenase-like"/>
    <property type="match status" value="1"/>
</dbReference>
<evidence type="ECO:0000256" key="2">
    <source>
        <dbReference type="ARBA" id="ARBA00023002"/>
    </source>
</evidence>
<dbReference type="EMBL" id="GG693856">
    <property type="protein sequence ID" value="EES53743.1"/>
    <property type="molecule type" value="Genomic_DNA"/>
</dbReference>
<accession>C6HUL0</accession>
<keyword evidence="3" id="KW-0520">NAD</keyword>
<dbReference type="Pfam" id="PF04166">
    <property type="entry name" value="PdxA"/>
    <property type="match status" value="1"/>
</dbReference>
<dbReference type="GO" id="GO:0016491">
    <property type="term" value="F:oxidoreductase activity"/>
    <property type="evidence" value="ECO:0007669"/>
    <property type="project" value="UniProtKB-KW"/>
</dbReference>
<keyword evidence="1" id="KW-0479">Metal-binding</keyword>
<protein>
    <submittedName>
        <fullName evidence="4">4-hydroxythreonine-4-phosphate dehydrogenase</fullName>
    </submittedName>
</protein>
<keyword evidence="2" id="KW-0560">Oxidoreductase</keyword>
<sequence>MSLRGTQTIDPVTPGQPSVASGRWAYACVKMAVDLARERRIAAMTTAPLTKVALRAAGYNYPGHTELIADLCGSPRVGMMLVGGPLRVILVTIHIALREVAGQLTKERELDTIRLAAEALRLLGVAETKIAVAALNPHAGESSLFGDEEERIIFPAVMEARAEGLDVEGPIPADTLFHRTSRGDFAIVVAQYHDQGLIPLKLMGFGKAVNVTIGLPILRTSVDHGTAYNIVGKGLAQPGSLVEAIRLAQSIVDRHAPR</sequence>
<dbReference type="InterPro" id="IPR005255">
    <property type="entry name" value="PdxA_fam"/>
</dbReference>
<keyword evidence="5" id="KW-1185">Reference proteome</keyword>
<proteinExistence type="predicted"/>
<organism evidence="4 5">
    <name type="scientific">Leptospirillum ferrodiazotrophum</name>
    <dbReference type="NCBI Taxonomy" id="412449"/>
    <lineage>
        <taxon>Bacteria</taxon>
        <taxon>Pseudomonadati</taxon>
        <taxon>Nitrospirota</taxon>
        <taxon>Nitrospiria</taxon>
        <taxon>Nitrospirales</taxon>
        <taxon>Nitrospiraceae</taxon>
        <taxon>Leptospirillum</taxon>
    </lineage>
</organism>
<dbReference type="AlphaFoldDB" id="C6HUL0"/>
<gene>
    <name evidence="4" type="ORF">UBAL3_60500039</name>
</gene>